<accession>A0A0F9LCY8</accession>
<proteinExistence type="predicted"/>
<keyword evidence="1" id="KW-1133">Transmembrane helix</keyword>
<evidence type="ECO:0000313" key="2">
    <source>
        <dbReference type="EMBL" id="KKM85146.1"/>
    </source>
</evidence>
<comment type="caution">
    <text evidence="2">The sequence shown here is derived from an EMBL/GenBank/DDBJ whole genome shotgun (WGS) entry which is preliminary data.</text>
</comment>
<dbReference type="EMBL" id="LAZR01007456">
    <property type="protein sequence ID" value="KKM85146.1"/>
    <property type="molecule type" value="Genomic_DNA"/>
</dbReference>
<gene>
    <name evidence="2" type="ORF">LCGC14_1291950</name>
</gene>
<dbReference type="AlphaFoldDB" id="A0A0F9LCY8"/>
<protein>
    <submittedName>
        <fullName evidence="2">Uncharacterized protein</fullName>
    </submittedName>
</protein>
<feature type="transmembrane region" description="Helical" evidence="1">
    <location>
        <begin position="309"/>
        <end position="329"/>
    </location>
</feature>
<name>A0A0F9LCY8_9ZZZZ</name>
<keyword evidence="1" id="KW-0472">Membrane</keyword>
<keyword evidence="1" id="KW-0812">Transmembrane</keyword>
<reference evidence="2" key="1">
    <citation type="journal article" date="2015" name="Nature">
        <title>Complex archaea that bridge the gap between prokaryotes and eukaryotes.</title>
        <authorList>
            <person name="Spang A."/>
            <person name="Saw J.H."/>
            <person name="Jorgensen S.L."/>
            <person name="Zaremba-Niedzwiedzka K."/>
            <person name="Martijn J."/>
            <person name="Lind A.E."/>
            <person name="van Eijk R."/>
            <person name="Schleper C."/>
            <person name="Guy L."/>
            <person name="Ettema T.J."/>
        </authorList>
    </citation>
    <scope>NUCLEOTIDE SEQUENCE</scope>
</reference>
<sequence>MDIKSTKIKKFFFLLIFLFSFLISSSIINASNSGEFDSRVSRLNTSDITLIDKVYTFTVEEPNLLFNDLIFEKFYTYYFSVTVVSPHVCAMDIMLWDPTGDKYYLSFEENMAQGDEREIPFGTAMKGEYDIQFSAKLTENMNIRVKIERGVKVLYDKIMAQEQSKIMYYNVSKVSDGALLTKDLLFNTDKSYKFYFSRVSAISKKFGASSYYVLMDHFIQDPEGIRFKIYRNEEIAGPNNITKYKFGTQITGYYIVTIIINCQVDWVNIAYAVVDDGHISDEIEQEYPVNSTTNSTAANNVRIYIPQGWAIGVFVFFGAMIGIPIMVVVNRKKKNATSL</sequence>
<evidence type="ECO:0000256" key="1">
    <source>
        <dbReference type="SAM" id="Phobius"/>
    </source>
</evidence>
<organism evidence="2">
    <name type="scientific">marine sediment metagenome</name>
    <dbReference type="NCBI Taxonomy" id="412755"/>
    <lineage>
        <taxon>unclassified sequences</taxon>
        <taxon>metagenomes</taxon>
        <taxon>ecological metagenomes</taxon>
    </lineage>
</organism>